<evidence type="ECO:0000256" key="4">
    <source>
        <dbReference type="RuleBase" id="RU004453"/>
    </source>
</evidence>
<dbReference type="PANTHER" id="PTHR46476:SF13">
    <property type="entry name" value="2, PUTATIVE, EXPRESSED-RELATED"/>
    <property type="match status" value="1"/>
</dbReference>
<dbReference type="GO" id="GO:0005975">
    <property type="term" value="P:carbohydrate metabolic process"/>
    <property type="evidence" value="ECO:0007669"/>
    <property type="project" value="InterPro"/>
</dbReference>
<dbReference type="PRINTS" id="PR00551">
    <property type="entry name" value="2SGLOBULIN"/>
</dbReference>
<keyword evidence="1 3" id="KW-0378">Hydrolase</keyword>
<dbReference type="Gene3D" id="3.20.20.80">
    <property type="entry name" value="Glycosidases"/>
    <property type="match status" value="1"/>
</dbReference>
<dbReference type="EMBL" id="JAMQYH010000004">
    <property type="protein sequence ID" value="KAJ1691750.1"/>
    <property type="molecule type" value="Genomic_DNA"/>
</dbReference>
<evidence type="ECO:0000256" key="1">
    <source>
        <dbReference type="ARBA" id="ARBA00022801"/>
    </source>
</evidence>
<name>A0A9Q0CDA4_9POAL</name>
<comment type="similarity">
    <text evidence="4">Belongs to the glycosyl hydrolase 18 family.</text>
</comment>
<evidence type="ECO:0000256" key="3">
    <source>
        <dbReference type="RuleBase" id="RU000489"/>
    </source>
</evidence>
<sequence>MSSTIYLHLSSSLLSTTYLGIMANSKIFAEYITAKFHDVNFTDVPINPAVNFHFICAFAIDCYATTPPTPTNGRFNVHWNNQRLSPASISAIKQSHPNVRVFAGLGGASIVNDNNLVYFEPNPVDTDSWVSNAVNSLTTIIREYKLDGIDIDYESFKSDTNTFTKCIGQLIRTLKQTGVIQFASIAPYNDPTVQEKYQALWREHGDFIDYVNFQFYAYPQILNVEQYVQYYDSQMANYPGANVLASFSTGNEVNRIDICLNACESLNMQGKLNGIFNWSADNSLLHNRFNYEEQAQEILAGPN</sequence>
<dbReference type="InterPro" id="IPR001579">
    <property type="entry name" value="Glyco_hydro_18_chit_AS"/>
</dbReference>
<protein>
    <recommendedName>
        <fullName evidence="5">GH18 domain-containing protein</fullName>
    </recommendedName>
</protein>
<comment type="caution">
    <text evidence="8">The sequence shown here is derived from an EMBL/GenBank/DDBJ whole genome shotgun (WGS) entry which is preliminary data.</text>
</comment>
<dbReference type="InterPro" id="IPR001223">
    <property type="entry name" value="Glyco_hydro18_cat"/>
</dbReference>
<evidence type="ECO:0000313" key="9">
    <source>
        <dbReference type="Proteomes" id="UP001151287"/>
    </source>
</evidence>
<dbReference type="OrthoDB" id="3012298at2759"/>
<dbReference type="SUPFAM" id="SSF51445">
    <property type="entry name" value="(Trans)glycosidases"/>
    <property type="match status" value="1"/>
</dbReference>
<evidence type="ECO:0000313" key="8">
    <source>
        <dbReference type="EMBL" id="KAJ1691750.1"/>
    </source>
</evidence>
<accession>A0A9Q0CDA4</accession>
<evidence type="ECO:0000256" key="2">
    <source>
        <dbReference type="ARBA" id="ARBA00023295"/>
    </source>
</evidence>
<gene>
    <name evidence="6" type="ORF">LUZ63_015903</name>
    <name evidence="7" type="ORF">LUZ63_015904</name>
    <name evidence="8" type="ORF">LUZ63_015905</name>
</gene>
<reference evidence="8" key="1">
    <citation type="journal article" date="2022" name="Cell">
        <title>Repeat-based holocentromeres influence genome architecture and karyotype evolution.</title>
        <authorList>
            <person name="Hofstatter P.G."/>
            <person name="Thangavel G."/>
            <person name="Lux T."/>
            <person name="Neumann P."/>
            <person name="Vondrak T."/>
            <person name="Novak P."/>
            <person name="Zhang M."/>
            <person name="Costa L."/>
            <person name="Castellani M."/>
            <person name="Scott A."/>
            <person name="Toegelov H."/>
            <person name="Fuchs J."/>
            <person name="Mata-Sucre Y."/>
            <person name="Dias Y."/>
            <person name="Vanzela A.L.L."/>
            <person name="Huettel B."/>
            <person name="Almeida C.C.S."/>
            <person name="Simkova H."/>
            <person name="Souza G."/>
            <person name="Pedrosa-Harand A."/>
            <person name="Macas J."/>
            <person name="Mayer K.F.X."/>
            <person name="Houben A."/>
            <person name="Marques A."/>
        </authorList>
    </citation>
    <scope>NUCLEOTIDE SEQUENCE</scope>
    <source>
        <strain evidence="8">RhyBre1mFocal</strain>
    </source>
</reference>
<organism evidence="8 9">
    <name type="scientific">Rhynchospora breviuscula</name>
    <dbReference type="NCBI Taxonomy" id="2022672"/>
    <lineage>
        <taxon>Eukaryota</taxon>
        <taxon>Viridiplantae</taxon>
        <taxon>Streptophyta</taxon>
        <taxon>Embryophyta</taxon>
        <taxon>Tracheophyta</taxon>
        <taxon>Spermatophyta</taxon>
        <taxon>Magnoliopsida</taxon>
        <taxon>Liliopsida</taxon>
        <taxon>Poales</taxon>
        <taxon>Cyperaceae</taxon>
        <taxon>Cyperoideae</taxon>
        <taxon>Rhynchosporeae</taxon>
        <taxon>Rhynchospora</taxon>
    </lineage>
</organism>
<dbReference type="PROSITE" id="PS51910">
    <property type="entry name" value="GH18_2"/>
    <property type="match status" value="1"/>
</dbReference>
<dbReference type="AlphaFoldDB" id="A0A9Q0CDA4"/>
<dbReference type="EMBL" id="JAMQYH010000004">
    <property type="protein sequence ID" value="KAJ1691749.1"/>
    <property type="molecule type" value="Genomic_DNA"/>
</dbReference>
<dbReference type="InterPro" id="IPR000677">
    <property type="entry name" value="Chitinase-like"/>
</dbReference>
<dbReference type="PANTHER" id="PTHR46476">
    <property type="entry name" value="CHITINASE 2-LIKE"/>
    <property type="match status" value="1"/>
</dbReference>
<proteinExistence type="inferred from homology"/>
<dbReference type="GO" id="GO:0004553">
    <property type="term" value="F:hydrolase activity, hydrolyzing O-glycosyl compounds"/>
    <property type="evidence" value="ECO:0007669"/>
    <property type="project" value="InterPro"/>
</dbReference>
<keyword evidence="2 3" id="KW-0326">Glycosidase</keyword>
<dbReference type="PROSITE" id="PS01095">
    <property type="entry name" value="GH18_1"/>
    <property type="match status" value="1"/>
</dbReference>
<evidence type="ECO:0000313" key="7">
    <source>
        <dbReference type="EMBL" id="KAJ1691749.1"/>
    </source>
</evidence>
<dbReference type="EMBL" id="JAMQYH010000004">
    <property type="protein sequence ID" value="KAJ1691748.1"/>
    <property type="molecule type" value="Genomic_DNA"/>
</dbReference>
<evidence type="ECO:0000313" key="6">
    <source>
        <dbReference type="EMBL" id="KAJ1691748.1"/>
    </source>
</evidence>
<dbReference type="InterPro" id="IPR017853">
    <property type="entry name" value="GH"/>
</dbReference>
<feature type="domain" description="GH18" evidence="5">
    <location>
        <begin position="26"/>
        <end position="303"/>
    </location>
</feature>
<evidence type="ECO:0000259" key="5">
    <source>
        <dbReference type="PROSITE" id="PS51910"/>
    </source>
</evidence>
<keyword evidence="9" id="KW-1185">Reference proteome</keyword>
<dbReference type="Pfam" id="PF00704">
    <property type="entry name" value="Glyco_hydro_18"/>
    <property type="match status" value="1"/>
</dbReference>
<dbReference type="Proteomes" id="UP001151287">
    <property type="component" value="Unassembled WGS sequence"/>
</dbReference>